<name>A0ACB8R4Y0_9AGAM</name>
<reference evidence="1" key="2">
    <citation type="journal article" date="2022" name="New Phytol.">
        <title>Evolutionary transition to the ectomycorrhizal habit in the genomes of a hyperdiverse lineage of mushroom-forming fungi.</title>
        <authorList>
            <person name="Looney B."/>
            <person name="Miyauchi S."/>
            <person name="Morin E."/>
            <person name="Drula E."/>
            <person name="Courty P.E."/>
            <person name="Kohler A."/>
            <person name="Kuo A."/>
            <person name="LaButti K."/>
            <person name="Pangilinan J."/>
            <person name="Lipzen A."/>
            <person name="Riley R."/>
            <person name="Andreopoulos W."/>
            <person name="He G."/>
            <person name="Johnson J."/>
            <person name="Nolan M."/>
            <person name="Tritt A."/>
            <person name="Barry K.W."/>
            <person name="Grigoriev I.V."/>
            <person name="Nagy L.G."/>
            <person name="Hibbett D."/>
            <person name="Henrissat B."/>
            <person name="Matheny P.B."/>
            <person name="Labbe J."/>
            <person name="Martin F.M."/>
        </authorList>
    </citation>
    <scope>NUCLEOTIDE SEQUENCE</scope>
    <source>
        <strain evidence="1">FP105234-sp</strain>
    </source>
</reference>
<proteinExistence type="predicted"/>
<evidence type="ECO:0000313" key="1">
    <source>
        <dbReference type="EMBL" id="KAI0039088.1"/>
    </source>
</evidence>
<dbReference type="EMBL" id="MU276358">
    <property type="protein sequence ID" value="KAI0039088.1"/>
    <property type="molecule type" value="Genomic_DNA"/>
</dbReference>
<comment type="caution">
    <text evidence="1">The sequence shown here is derived from an EMBL/GenBank/DDBJ whole genome shotgun (WGS) entry which is preliminary data.</text>
</comment>
<keyword evidence="2" id="KW-1185">Reference proteome</keyword>
<accession>A0ACB8R4Y0</accession>
<protein>
    <submittedName>
        <fullName evidence="1">Uncharacterized protein</fullName>
    </submittedName>
</protein>
<reference evidence="1" key="1">
    <citation type="submission" date="2021-02" db="EMBL/GenBank/DDBJ databases">
        <authorList>
            <consortium name="DOE Joint Genome Institute"/>
            <person name="Ahrendt S."/>
            <person name="Looney B.P."/>
            <person name="Miyauchi S."/>
            <person name="Morin E."/>
            <person name="Drula E."/>
            <person name="Courty P.E."/>
            <person name="Chicoki N."/>
            <person name="Fauchery L."/>
            <person name="Kohler A."/>
            <person name="Kuo A."/>
            <person name="Labutti K."/>
            <person name="Pangilinan J."/>
            <person name="Lipzen A."/>
            <person name="Riley R."/>
            <person name="Andreopoulos W."/>
            <person name="He G."/>
            <person name="Johnson J."/>
            <person name="Barry K.W."/>
            <person name="Grigoriev I.V."/>
            <person name="Nagy L."/>
            <person name="Hibbett D."/>
            <person name="Henrissat B."/>
            <person name="Matheny P.B."/>
            <person name="Labbe J."/>
            <person name="Martin F."/>
        </authorList>
    </citation>
    <scope>NUCLEOTIDE SEQUENCE</scope>
    <source>
        <strain evidence="1">FP105234-sp</strain>
    </source>
</reference>
<dbReference type="Proteomes" id="UP000814033">
    <property type="component" value="Unassembled WGS sequence"/>
</dbReference>
<evidence type="ECO:0000313" key="2">
    <source>
        <dbReference type="Proteomes" id="UP000814033"/>
    </source>
</evidence>
<gene>
    <name evidence="1" type="ORF">FA95DRAFT_1567360</name>
</gene>
<sequence length="82" mass="9521">MPLPPRISRACDQQSTPRSPCSRIGPSEKLQRSDCLLRMRSRRPHIRLLLLTPTVLQAHSIQLTHHAENSHRRVTMRDDPHE</sequence>
<organism evidence="1 2">
    <name type="scientific">Auriscalpium vulgare</name>
    <dbReference type="NCBI Taxonomy" id="40419"/>
    <lineage>
        <taxon>Eukaryota</taxon>
        <taxon>Fungi</taxon>
        <taxon>Dikarya</taxon>
        <taxon>Basidiomycota</taxon>
        <taxon>Agaricomycotina</taxon>
        <taxon>Agaricomycetes</taxon>
        <taxon>Russulales</taxon>
        <taxon>Auriscalpiaceae</taxon>
        <taxon>Auriscalpium</taxon>
    </lineage>
</organism>